<accession>A0ACB8TE22</accession>
<evidence type="ECO:0000313" key="2">
    <source>
        <dbReference type="Proteomes" id="UP000814140"/>
    </source>
</evidence>
<dbReference type="EMBL" id="MU277192">
    <property type="protein sequence ID" value="KAI0066671.1"/>
    <property type="molecule type" value="Genomic_DNA"/>
</dbReference>
<sequence length="141" mass="15669">MPVPAVNSLEDFRQIVNSDQLTIFHFWAKSSGPCLAIAPIFEEFSEEARGFLPCYTVDIDEQPDIVKEADIHVLSSFVAYHYGRKIADIADASPRAAFRRLLATLIEQVKAQLTPDELLDDVASSGEHTGAFAKPARRNSY</sequence>
<gene>
    <name evidence="1" type="ORF">BV25DRAFT_1912715</name>
</gene>
<protein>
    <submittedName>
        <fullName evidence="1">Thioredoxin-like protein</fullName>
    </submittedName>
</protein>
<dbReference type="Proteomes" id="UP000814140">
    <property type="component" value="Unassembled WGS sequence"/>
</dbReference>
<reference evidence="1" key="2">
    <citation type="journal article" date="2022" name="New Phytol.">
        <title>Evolutionary transition to the ectomycorrhizal habit in the genomes of a hyperdiverse lineage of mushroom-forming fungi.</title>
        <authorList>
            <person name="Looney B."/>
            <person name="Miyauchi S."/>
            <person name="Morin E."/>
            <person name="Drula E."/>
            <person name="Courty P.E."/>
            <person name="Kohler A."/>
            <person name="Kuo A."/>
            <person name="LaButti K."/>
            <person name="Pangilinan J."/>
            <person name="Lipzen A."/>
            <person name="Riley R."/>
            <person name="Andreopoulos W."/>
            <person name="He G."/>
            <person name="Johnson J."/>
            <person name="Nolan M."/>
            <person name="Tritt A."/>
            <person name="Barry K.W."/>
            <person name="Grigoriev I.V."/>
            <person name="Nagy L.G."/>
            <person name="Hibbett D."/>
            <person name="Henrissat B."/>
            <person name="Matheny P.B."/>
            <person name="Labbe J."/>
            <person name="Martin F.M."/>
        </authorList>
    </citation>
    <scope>NUCLEOTIDE SEQUENCE</scope>
    <source>
        <strain evidence="1">HHB10654</strain>
    </source>
</reference>
<evidence type="ECO:0000313" key="1">
    <source>
        <dbReference type="EMBL" id="KAI0066671.1"/>
    </source>
</evidence>
<organism evidence="1 2">
    <name type="scientific">Artomyces pyxidatus</name>
    <dbReference type="NCBI Taxonomy" id="48021"/>
    <lineage>
        <taxon>Eukaryota</taxon>
        <taxon>Fungi</taxon>
        <taxon>Dikarya</taxon>
        <taxon>Basidiomycota</taxon>
        <taxon>Agaricomycotina</taxon>
        <taxon>Agaricomycetes</taxon>
        <taxon>Russulales</taxon>
        <taxon>Auriscalpiaceae</taxon>
        <taxon>Artomyces</taxon>
    </lineage>
</organism>
<comment type="caution">
    <text evidence="1">The sequence shown here is derived from an EMBL/GenBank/DDBJ whole genome shotgun (WGS) entry which is preliminary data.</text>
</comment>
<name>A0ACB8TE22_9AGAM</name>
<proteinExistence type="predicted"/>
<keyword evidence="2" id="KW-1185">Reference proteome</keyword>
<reference evidence="1" key="1">
    <citation type="submission" date="2021-03" db="EMBL/GenBank/DDBJ databases">
        <authorList>
            <consortium name="DOE Joint Genome Institute"/>
            <person name="Ahrendt S."/>
            <person name="Looney B.P."/>
            <person name="Miyauchi S."/>
            <person name="Morin E."/>
            <person name="Drula E."/>
            <person name="Courty P.E."/>
            <person name="Chicoki N."/>
            <person name="Fauchery L."/>
            <person name="Kohler A."/>
            <person name="Kuo A."/>
            <person name="Labutti K."/>
            <person name="Pangilinan J."/>
            <person name="Lipzen A."/>
            <person name="Riley R."/>
            <person name="Andreopoulos W."/>
            <person name="He G."/>
            <person name="Johnson J."/>
            <person name="Barry K.W."/>
            <person name="Grigoriev I.V."/>
            <person name="Nagy L."/>
            <person name="Hibbett D."/>
            <person name="Henrissat B."/>
            <person name="Matheny P.B."/>
            <person name="Labbe J."/>
            <person name="Martin F."/>
        </authorList>
    </citation>
    <scope>NUCLEOTIDE SEQUENCE</scope>
    <source>
        <strain evidence="1">HHB10654</strain>
    </source>
</reference>